<sequence>MVSSSSSSILLQIFLNFTFPKVFTTFYSHHKKKFVLAIDKSTLLVTSEIVRQSENSSKSIVHGNLTYVKDLKLLATNAITSGAFGFSGYIRIWDPRSACVVRDETTNLGIPSLTTSMLTRVLCARERDNQESYRRWGKAFVGREVDKGLEVRQSSDFSDVVLVS</sequence>
<evidence type="ECO:0000313" key="2">
    <source>
        <dbReference type="Proteomes" id="UP001055811"/>
    </source>
</evidence>
<evidence type="ECO:0000313" key="1">
    <source>
        <dbReference type="EMBL" id="KAI3709653.1"/>
    </source>
</evidence>
<comment type="caution">
    <text evidence="1">The sequence shown here is derived from an EMBL/GenBank/DDBJ whole genome shotgun (WGS) entry which is preliminary data.</text>
</comment>
<accession>A0ACB9AJW7</accession>
<name>A0ACB9AJW7_CICIN</name>
<proteinExistence type="predicted"/>
<reference evidence="2" key="1">
    <citation type="journal article" date="2022" name="Mol. Ecol. Resour.">
        <title>The genomes of chicory, endive, great burdock and yacon provide insights into Asteraceae palaeo-polyploidization history and plant inulin production.</title>
        <authorList>
            <person name="Fan W."/>
            <person name="Wang S."/>
            <person name="Wang H."/>
            <person name="Wang A."/>
            <person name="Jiang F."/>
            <person name="Liu H."/>
            <person name="Zhao H."/>
            <person name="Xu D."/>
            <person name="Zhang Y."/>
        </authorList>
    </citation>
    <scope>NUCLEOTIDE SEQUENCE [LARGE SCALE GENOMIC DNA]</scope>
    <source>
        <strain evidence="2">cv. Punajuju</strain>
    </source>
</reference>
<protein>
    <submittedName>
        <fullName evidence="1">Uncharacterized protein</fullName>
    </submittedName>
</protein>
<dbReference type="Proteomes" id="UP001055811">
    <property type="component" value="Linkage Group LG07"/>
</dbReference>
<reference evidence="1 2" key="2">
    <citation type="journal article" date="2022" name="Mol. Ecol. Resour.">
        <title>The genomes of chicory, endive, great burdock and yacon provide insights into Asteraceae paleo-polyploidization history and plant inulin production.</title>
        <authorList>
            <person name="Fan W."/>
            <person name="Wang S."/>
            <person name="Wang H."/>
            <person name="Wang A."/>
            <person name="Jiang F."/>
            <person name="Liu H."/>
            <person name="Zhao H."/>
            <person name="Xu D."/>
            <person name="Zhang Y."/>
        </authorList>
    </citation>
    <scope>NUCLEOTIDE SEQUENCE [LARGE SCALE GENOMIC DNA]</scope>
    <source>
        <strain evidence="2">cv. Punajuju</strain>
        <tissue evidence="1">Leaves</tissue>
    </source>
</reference>
<dbReference type="EMBL" id="CM042015">
    <property type="protein sequence ID" value="KAI3709653.1"/>
    <property type="molecule type" value="Genomic_DNA"/>
</dbReference>
<gene>
    <name evidence="1" type="ORF">L2E82_39419</name>
</gene>
<organism evidence="1 2">
    <name type="scientific">Cichorium intybus</name>
    <name type="common">Chicory</name>
    <dbReference type="NCBI Taxonomy" id="13427"/>
    <lineage>
        <taxon>Eukaryota</taxon>
        <taxon>Viridiplantae</taxon>
        <taxon>Streptophyta</taxon>
        <taxon>Embryophyta</taxon>
        <taxon>Tracheophyta</taxon>
        <taxon>Spermatophyta</taxon>
        <taxon>Magnoliopsida</taxon>
        <taxon>eudicotyledons</taxon>
        <taxon>Gunneridae</taxon>
        <taxon>Pentapetalae</taxon>
        <taxon>asterids</taxon>
        <taxon>campanulids</taxon>
        <taxon>Asterales</taxon>
        <taxon>Asteraceae</taxon>
        <taxon>Cichorioideae</taxon>
        <taxon>Cichorieae</taxon>
        <taxon>Cichoriinae</taxon>
        <taxon>Cichorium</taxon>
    </lineage>
</organism>
<keyword evidence="2" id="KW-1185">Reference proteome</keyword>